<proteinExistence type="predicted"/>
<dbReference type="EMBL" id="CAKASE010000078">
    <property type="protein sequence ID" value="CAG9578836.1"/>
    <property type="molecule type" value="Genomic_DNA"/>
</dbReference>
<sequence length="94" mass="10720">MQRILMPIFEYARMIPTKSVKETQSAVMSGEGPFRAARWCLSKHIIQEIAILCVSMSQSRRIYAGPFVTVDLPTFVMIVRGTYSVYTVLRQTSE</sequence>
<reference evidence="1" key="1">
    <citation type="submission" date="2021-09" db="EMBL/GenBank/DDBJ databases">
        <authorList>
            <person name="Martin H S."/>
        </authorList>
    </citation>
    <scope>NUCLEOTIDE SEQUENCE</scope>
</reference>
<dbReference type="OrthoDB" id="6597368at2759"/>
<dbReference type="Proteomes" id="UP000789524">
    <property type="component" value="Unassembled WGS sequence"/>
</dbReference>
<protein>
    <submittedName>
        <fullName evidence="1">(African queen) hypothetical protein</fullName>
    </submittedName>
</protein>
<evidence type="ECO:0000313" key="1">
    <source>
        <dbReference type="EMBL" id="CAG9578836.1"/>
    </source>
</evidence>
<dbReference type="AlphaFoldDB" id="A0A8J2RE17"/>
<accession>A0A8J2RE17</accession>
<keyword evidence="2" id="KW-1185">Reference proteome</keyword>
<evidence type="ECO:0000313" key="2">
    <source>
        <dbReference type="Proteomes" id="UP000789524"/>
    </source>
</evidence>
<comment type="caution">
    <text evidence="1">The sequence shown here is derived from an EMBL/GenBank/DDBJ whole genome shotgun (WGS) entry which is preliminary data.</text>
</comment>
<gene>
    <name evidence="1" type="ORF">DCHRY22_LOCUS12868</name>
</gene>
<organism evidence="1 2">
    <name type="scientific">Danaus chrysippus</name>
    <name type="common">African queen</name>
    <dbReference type="NCBI Taxonomy" id="151541"/>
    <lineage>
        <taxon>Eukaryota</taxon>
        <taxon>Metazoa</taxon>
        <taxon>Ecdysozoa</taxon>
        <taxon>Arthropoda</taxon>
        <taxon>Hexapoda</taxon>
        <taxon>Insecta</taxon>
        <taxon>Pterygota</taxon>
        <taxon>Neoptera</taxon>
        <taxon>Endopterygota</taxon>
        <taxon>Lepidoptera</taxon>
        <taxon>Glossata</taxon>
        <taxon>Ditrysia</taxon>
        <taxon>Papilionoidea</taxon>
        <taxon>Nymphalidae</taxon>
        <taxon>Danainae</taxon>
        <taxon>Danaini</taxon>
        <taxon>Danaina</taxon>
        <taxon>Danaus</taxon>
        <taxon>Anosia</taxon>
    </lineage>
</organism>
<name>A0A8J2RE17_9NEOP</name>